<dbReference type="AlphaFoldDB" id="A0AAW0BZ76"/>
<comment type="caution">
    <text evidence="2">The sequence shown here is derived from an EMBL/GenBank/DDBJ whole genome shotgun (WGS) entry which is preliminary data.</text>
</comment>
<feature type="compositionally biased region" description="Polar residues" evidence="1">
    <location>
        <begin position="382"/>
        <end position="394"/>
    </location>
</feature>
<gene>
    <name evidence="2" type="ORF">VNI00_013157</name>
</gene>
<organism evidence="2 3">
    <name type="scientific">Paramarasmius palmivorus</name>
    <dbReference type="NCBI Taxonomy" id="297713"/>
    <lineage>
        <taxon>Eukaryota</taxon>
        <taxon>Fungi</taxon>
        <taxon>Dikarya</taxon>
        <taxon>Basidiomycota</taxon>
        <taxon>Agaricomycotina</taxon>
        <taxon>Agaricomycetes</taxon>
        <taxon>Agaricomycetidae</taxon>
        <taxon>Agaricales</taxon>
        <taxon>Marasmiineae</taxon>
        <taxon>Marasmiaceae</taxon>
        <taxon>Paramarasmius</taxon>
    </lineage>
</organism>
<dbReference type="EMBL" id="JAYKXP010000065">
    <property type="protein sequence ID" value="KAK7032409.1"/>
    <property type="molecule type" value="Genomic_DNA"/>
</dbReference>
<evidence type="ECO:0000313" key="2">
    <source>
        <dbReference type="EMBL" id="KAK7032409.1"/>
    </source>
</evidence>
<proteinExistence type="predicted"/>
<evidence type="ECO:0000313" key="3">
    <source>
        <dbReference type="Proteomes" id="UP001383192"/>
    </source>
</evidence>
<dbReference type="Proteomes" id="UP001383192">
    <property type="component" value="Unassembled WGS sequence"/>
</dbReference>
<sequence length="434" mass="46960">MSASKFYVPESVDSELLRSRASPDGVYDRLVKWIVAQGRHALANAEMGTDFRRGPPTGPYGNHSYIFNGSNSDFKALVVGEIVGSGFGTRLGATGSHYISTKDTPEPIKDSTKIRSVIVLARPSYATPALQQLWDNQLATLAQIRMADHEAEKTANKKFDSIKEISKPLGDDGAKCIVLHGPNLYTIHQESNDARPFPSSTIKRSLSEANGTPSEIALGDLYDPSVLPDYGGSLFQHRRAKVIQPDYRDGRNKKLLHPANWWSDLRPGTLVAVTAEPTVIIVGKERARSSSKKIYHADIVSLLAMAPSDVEVEKPEPLQGVNAIRTSSSTDDASTALLTVDFLTDATPVDIGNDWPPSPETASSDAIPSSSPAKFDDKLDSQSEVQLTGPSNSDVGPGFVDDDLFPFREGVPMEEDAPPDPGPSSPPAKKKRRT</sequence>
<accession>A0AAW0BZ76</accession>
<protein>
    <submittedName>
        <fullName evidence="2">Uncharacterized protein</fullName>
    </submittedName>
</protein>
<reference evidence="2 3" key="1">
    <citation type="submission" date="2024-01" db="EMBL/GenBank/DDBJ databases">
        <title>A draft genome for a cacao thread blight-causing isolate of Paramarasmius palmivorus.</title>
        <authorList>
            <person name="Baruah I.K."/>
            <person name="Bukari Y."/>
            <person name="Amoako-Attah I."/>
            <person name="Meinhardt L.W."/>
            <person name="Bailey B.A."/>
            <person name="Cohen S.P."/>
        </authorList>
    </citation>
    <scope>NUCLEOTIDE SEQUENCE [LARGE SCALE GENOMIC DNA]</scope>
    <source>
        <strain evidence="2 3">GH-12</strain>
    </source>
</reference>
<feature type="compositionally biased region" description="Low complexity" evidence="1">
    <location>
        <begin position="362"/>
        <end position="373"/>
    </location>
</feature>
<name>A0AAW0BZ76_9AGAR</name>
<keyword evidence="3" id="KW-1185">Reference proteome</keyword>
<feature type="region of interest" description="Disordered" evidence="1">
    <location>
        <begin position="348"/>
        <end position="434"/>
    </location>
</feature>
<evidence type="ECO:0000256" key="1">
    <source>
        <dbReference type="SAM" id="MobiDB-lite"/>
    </source>
</evidence>